<protein>
    <submittedName>
        <fullName evidence="1">Uncharacterized protein</fullName>
    </submittedName>
</protein>
<gene>
    <name evidence="1" type="ORF">SAMN06265371_106177</name>
</gene>
<dbReference type="AlphaFoldDB" id="A0A238XP99"/>
<keyword evidence="2" id="KW-1185">Reference proteome</keyword>
<dbReference type="EMBL" id="FZNT01000006">
    <property type="protein sequence ID" value="SNR60154.1"/>
    <property type="molecule type" value="Genomic_DNA"/>
</dbReference>
<evidence type="ECO:0000313" key="2">
    <source>
        <dbReference type="Proteomes" id="UP000198384"/>
    </source>
</evidence>
<sequence length="116" mass="13475">MNVNFLIAQKSYDKLNEFEALNGITYKIGDTIKLKKGSIANGEFEYVYFLNKVNHVLHENLSKEYSDKFITIKKIERYNMKLIKGVYFVVSGQGFKNYTLDIQNAILTCEIEDCIE</sequence>
<proteinExistence type="predicted"/>
<organism evidence="1 2">
    <name type="scientific">Lutibacter agarilyticus</name>
    <dbReference type="NCBI Taxonomy" id="1109740"/>
    <lineage>
        <taxon>Bacteria</taxon>
        <taxon>Pseudomonadati</taxon>
        <taxon>Bacteroidota</taxon>
        <taxon>Flavobacteriia</taxon>
        <taxon>Flavobacteriales</taxon>
        <taxon>Flavobacteriaceae</taxon>
        <taxon>Lutibacter</taxon>
    </lineage>
</organism>
<accession>A0A238XP99</accession>
<reference evidence="1 2" key="1">
    <citation type="submission" date="2017-06" db="EMBL/GenBank/DDBJ databases">
        <authorList>
            <person name="Kim H.J."/>
            <person name="Triplett B.A."/>
        </authorList>
    </citation>
    <scope>NUCLEOTIDE SEQUENCE [LARGE SCALE GENOMIC DNA]</scope>
    <source>
        <strain evidence="1 2">DSM 29150</strain>
    </source>
</reference>
<evidence type="ECO:0000313" key="1">
    <source>
        <dbReference type="EMBL" id="SNR60154.1"/>
    </source>
</evidence>
<dbReference type="Proteomes" id="UP000198384">
    <property type="component" value="Unassembled WGS sequence"/>
</dbReference>
<name>A0A238XP99_9FLAO</name>